<evidence type="ECO:0000256" key="7">
    <source>
        <dbReference type="SAM" id="SignalP"/>
    </source>
</evidence>
<evidence type="ECO:0000313" key="8">
    <source>
        <dbReference type="EMBL" id="KAA1252233.1"/>
    </source>
</evidence>
<organism evidence="8 9">
    <name type="scientific">Mycobacterium simiae</name>
    <name type="common">Mycobacterium habana</name>
    <dbReference type="NCBI Taxonomy" id="1784"/>
    <lineage>
        <taxon>Bacteria</taxon>
        <taxon>Bacillati</taxon>
        <taxon>Actinomycetota</taxon>
        <taxon>Actinomycetes</taxon>
        <taxon>Mycobacteriales</taxon>
        <taxon>Mycobacteriaceae</taxon>
        <taxon>Mycobacterium</taxon>
        <taxon>Mycobacterium simiae complex</taxon>
    </lineage>
</organism>
<evidence type="ECO:0000313" key="9">
    <source>
        <dbReference type="Proteomes" id="UP000324701"/>
    </source>
</evidence>
<comment type="caution">
    <text evidence="8">The sequence shown here is derived from an EMBL/GenBank/DDBJ whole genome shotgun (WGS) entry which is preliminary data.</text>
</comment>
<dbReference type="AlphaFoldDB" id="A0A5B1BXV9"/>
<comment type="similarity">
    <text evidence="2">Belongs to the MmpS family.</text>
</comment>
<evidence type="ECO:0000256" key="5">
    <source>
        <dbReference type="ARBA" id="ARBA00022989"/>
    </source>
</evidence>
<dbReference type="Pfam" id="PF05423">
    <property type="entry name" value="Mycobact_memb"/>
    <property type="match status" value="1"/>
</dbReference>
<dbReference type="InterPro" id="IPR038468">
    <property type="entry name" value="MmpS_C"/>
</dbReference>
<dbReference type="Proteomes" id="UP000324701">
    <property type="component" value="Unassembled WGS sequence"/>
</dbReference>
<keyword evidence="7" id="KW-0732">Signal</keyword>
<keyword evidence="5" id="KW-1133">Transmembrane helix</keyword>
<evidence type="ECO:0000256" key="1">
    <source>
        <dbReference type="ARBA" id="ARBA00004236"/>
    </source>
</evidence>
<dbReference type="Gene3D" id="2.60.40.2880">
    <property type="entry name" value="MmpS1-5, C-terminal soluble domain"/>
    <property type="match status" value="1"/>
</dbReference>
<dbReference type="InterPro" id="IPR008693">
    <property type="entry name" value="MmpS"/>
</dbReference>
<accession>A0A5B1BXV9</accession>
<protein>
    <submittedName>
        <fullName evidence="8">Uncharacterized protein</fullName>
    </submittedName>
</protein>
<gene>
    <name evidence="8" type="ORF">F0Q45_00120</name>
</gene>
<comment type="subcellular location">
    <subcellularLocation>
        <location evidence="1">Cell membrane</location>
    </subcellularLocation>
</comment>
<reference evidence="8 9" key="1">
    <citation type="submission" date="2019-09" db="EMBL/GenBank/DDBJ databases">
        <title>Report of infection by Mycobacterium simiae a patient suffering from pulmonary tuberculosis.</title>
        <authorList>
            <person name="Mohanty P.S."/>
            <person name="Bansal A.K."/>
            <person name="Singh H."/>
            <person name="Sharma S."/>
            <person name="Patil S.A."/>
            <person name="Upadhaya P."/>
            <person name="Singh P.K."/>
            <person name="Kumar D."/>
            <person name="Kumar S."/>
            <person name="Singh R.K."/>
            <person name="Chaudhary B."/>
        </authorList>
    </citation>
    <scope>NUCLEOTIDE SEQUENCE [LARGE SCALE GENOMIC DNA]</scope>
    <source>
        <strain evidence="8 9">JAL-560-SIM</strain>
    </source>
</reference>
<evidence type="ECO:0000256" key="2">
    <source>
        <dbReference type="ARBA" id="ARBA00007531"/>
    </source>
</evidence>
<evidence type="ECO:0000256" key="6">
    <source>
        <dbReference type="ARBA" id="ARBA00023136"/>
    </source>
</evidence>
<dbReference type="EMBL" id="VTZN01000001">
    <property type="protein sequence ID" value="KAA1252233.1"/>
    <property type="molecule type" value="Genomic_DNA"/>
</dbReference>
<sequence>MKHVSGPAVACALGISFTATCGAANADPFPQVRYEISGSGVAEYISYQTNTGQQRAVNVGLPWSTQFTGFGGQVFVLSAQGPGSITCRILVNGEVVTQQTATGAPGHTVCTH</sequence>
<keyword evidence="9" id="KW-1185">Reference proteome</keyword>
<evidence type="ECO:0000256" key="3">
    <source>
        <dbReference type="ARBA" id="ARBA00022475"/>
    </source>
</evidence>
<evidence type="ECO:0000256" key="4">
    <source>
        <dbReference type="ARBA" id="ARBA00022692"/>
    </source>
</evidence>
<dbReference type="GO" id="GO:0005886">
    <property type="term" value="C:plasma membrane"/>
    <property type="evidence" value="ECO:0007669"/>
    <property type="project" value="UniProtKB-SubCell"/>
</dbReference>
<proteinExistence type="inferred from homology"/>
<keyword evidence="3" id="KW-1003">Cell membrane</keyword>
<dbReference type="OrthoDB" id="3694999at2"/>
<name>A0A5B1BXV9_MYCSI</name>
<feature type="chain" id="PRO_5022926178" evidence="7">
    <location>
        <begin position="27"/>
        <end position="112"/>
    </location>
</feature>
<keyword evidence="6" id="KW-0472">Membrane</keyword>
<feature type="signal peptide" evidence="7">
    <location>
        <begin position="1"/>
        <end position="26"/>
    </location>
</feature>
<keyword evidence="4" id="KW-0812">Transmembrane</keyword>